<dbReference type="SMART" id="SM00116">
    <property type="entry name" value="CBS"/>
    <property type="match status" value="3"/>
</dbReference>
<dbReference type="Proteomes" id="UP001210925">
    <property type="component" value="Unassembled WGS sequence"/>
</dbReference>
<keyword evidence="2 3" id="KW-0129">CBS domain</keyword>
<dbReference type="Pfam" id="PF00571">
    <property type="entry name" value="CBS"/>
    <property type="match status" value="1"/>
</dbReference>
<accession>A0AAD5Y219</accession>
<evidence type="ECO:0000256" key="1">
    <source>
        <dbReference type="ARBA" id="ARBA00022737"/>
    </source>
</evidence>
<reference evidence="5" key="1">
    <citation type="submission" date="2020-05" db="EMBL/GenBank/DDBJ databases">
        <title>Phylogenomic resolution of chytrid fungi.</title>
        <authorList>
            <person name="Stajich J.E."/>
            <person name="Amses K."/>
            <person name="Simmons R."/>
            <person name="Seto K."/>
            <person name="Myers J."/>
            <person name="Bonds A."/>
            <person name="Quandt C.A."/>
            <person name="Barry K."/>
            <person name="Liu P."/>
            <person name="Grigoriev I."/>
            <person name="Longcore J.E."/>
            <person name="James T.Y."/>
        </authorList>
    </citation>
    <scope>NUCLEOTIDE SEQUENCE</scope>
    <source>
        <strain evidence="5">PLAUS21</strain>
    </source>
</reference>
<gene>
    <name evidence="5" type="ORF">HK103_006569</name>
</gene>
<name>A0AAD5Y219_9FUNG</name>
<keyword evidence="6" id="KW-1185">Reference proteome</keyword>
<dbReference type="PANTHER" id="PTHR13780:SF128">
    <property type="entry name" value="CBS DOMAIN-CONTAINING PROTEIN"/>
    <property type="match status" value="1"/>
</dbReference>
<dbReference type="InterPro" id="IPR000644">
    <property type="entry name" value="CBS_dom"/>
</dbReference>
<sequence length="371" mass="41431">MQKPIKTETTMDHQMLNSNQHVTKAVKKANAFLADLKISEVLAYKRKSTFHPLVSFEAKTTIRVFLKALNNANILSAPVYTVDEQTGDNIYIGILSIYDVLSFAVFEEIFDSDKDFQESNLFDYIERMDAKEFFNTPVEKALGSSAESLAPWMFYSTDAVSDLVSALSISKQHRVLVVDSDILMESVFGPIPPTASITVLSQTDLVSFLVNSNVLPKEILEPILDIQVGTVSVLLGQNKAPIIAILETQSALHGLKTMYMDNLQAVPVINKNGELVANFSASDLRGLNLNNMSKLNKPVFEYLESERRNREGLMADQISQVKYDVTLEHAIKEMQTKKTHRVWVTGDGLDALSGVLSYTDVLRMFKELPVL</sequence>
<evidence type="ECO:0000313" key="5">
    <source>
        <dbReference type="EMBL" id="KAJ3255200.1"/>
    </source>
</evidence>
<comment type="caution">
    <text evidence="5">The sequence shown here is derived from an EMBL/GenBank/DDBJ whole genome shotgun (WGS) entry which is preliminary data.</text>
</comment>
<evidence type="ECO:0000259" key="4">
    <source>
        <dbReference type="PROSITE" id="PS51371"/>
    </source>
</evidence>
<proteinExistence type="predicted"/>
<protein>
    <recommendedName>
        <fullName evidence="4">CBS domain-containing protein</fullName>
    </recommendedName>
</protein>
<dbReference type="CDD" id="cd02205">
    <property type="entry name" value="CBS_pair_SF"/>
    <property type="match status" value="1"/>
</dbReference>
<dbReference type="Gene3D" id="3.10.580.10">
    <property type="entry name" value="CBS-domain"/>
    <property type="match status" value="2"/>
</dbReference>
<dbReference type="SUPFAM" id="SSF54631">
    <property type="entry name" value="CBS-domain pair"/>
    <property type="match status" value="2"/>
</dbReference>
<evidence type="ECO:0000256" key="3">
    <source>
        <dbReference type="PROSITE-ProRule" id="PRU00703"/>
    </source>
</evidence>
<evidence type="ECO:0000256" key="2">
    <source>
        <dbReference type="ARBA" id="ARBA00023122"/>
    </source>
</evidence>
<organism evidence="5 6">
    <name type="scientific">Boothiomyces macroporosus</name>
    <dbReference type="NCBI Taxonomy" id="261099"/>
    <lineage>
        <taxon>Eukaryota</taxon>
        <taxon>Fungi</taxon>
        <taxon>Fungi incertae sedis</taxon>
        <taxon>Chytridiomycota</taxon>
        <taxon>Chytridiomycota incertae sedis</taxon>
        <taxon>Chytridiomycetes</taxon>
        <taxon>Rhizophydiales</taxon>
        <taxon>Terramycetaceae</taxon>
        <taxon>Boothiomyces</taxon>
    </lineage>
</organism>
<feature type="domain" description="CBS" evidence="4">
    <location>
        <begin position="47"/>
        <end position="112"/>
    </location>
</feature>
<dbReference type="InterPro" id="IPR050511">
    <property type="entry name" value="AMPK_gamma/SDS23_families"/>
</dbReference>
<dbReference type="InterPro" id="IPR046342">
    <property type="entry name" value="CBS_dom_sf"/>
</dbReference>
<keyword evidence="1" id="KW-0677">Repeat</keyword>
<dbReference type="EMBL" id="JADGKB010000070">
    <property type="protein sequence ID" value="KAJ3255200.1"/>
    <property type="molecule type" value="Genomic_DNA"/>
</dbReference>
<dbReference type="PROSITE" id="PS51371">
    <property type="entry name" value="CBS"/>
    <property type="match status" value="2"/>
</dbReference>
<dbReference type="AlphaFoldDB" id="A0AAD5Y219"/>
<evidence type="ECO:0000313" key="6">
    <source>
        <dbReference type="Proteomes" id="UP001210925"/>
    </source>
</evidence>
<dbReference type="PANTHER" id="PTHR13780">
    <property type="entry name" value="AMP-ACTIVATED PROTEIN KINASE, GAMMA REGULATORY SUBUNIT"/>
    <property type="match status" value="1"/>
</dbReference>
<feature type="domain" description="CBS" evidence="4">
    <location>
        <begin position="314"/>
        <end position="371"/>
    </location>
</feature>